<name>A0AAN8NTI2_9PEZI</name>
<evidence type="ECO:0000313" key="19">
    <source>
        <dbReference type="EMBL" id="KAK6517966.1"/>
    </source>
</evidence>
<evidence type="ECO:0000256" key="16">
    <source>
        <dbReference type="SAM" id="MobiDB-lite"/>
    </source>
</evidence>
<keyword evidence="4" id="KW-0150">Chloroplast</keyword>
<dbReference type="Gene3D" id="3.40.50.300">
    <property type="entry name" value="P-loop containing nucleotide triphosphate hydrolases"/>
    <property type="match status" value="1"/>
</dbReference>
<dbReference type="Pfam" id="PF01926">
    <property type="entry name" value="MMR_HSR1"/>
    <property type="match status" value="1"/>
</dbReference>
<evidence type="ECO:0000256" key="17">
    <source>
        <dbReference type="SAM" id="Phobius"/>
    </source>
</evidence>
<keyword evidence="8" id="KW-0378">Hydrolase</keyword>
<evidence type="ECO:0000256" key="12">
    <source>
        <dbReference type="ARBA" id="ARBA00022989"/>
    </source>
</evidence>
<comment type="caution">
    <text evidence="19">The sequence shown here is derived from an EMBL/GenBank/DDBJ whole genome shotgun (WGS) entry which is preliminary data.</text>
</comment>
<evidence type="ECO:0000256" key="15">
    <source>
        <dbReference type="SAM" id="Coils"/>
    </source>
</evidence>
<keyword evidence="6 17" id="KW-0812">Transmembrane</keyword>
<keyword evidence="3" id="KW-0813">Transport</keyword>
<keyword evidence="9" id="KW-1002">Plastid outer membrane</keyword>
<dbReference type="AlphaFoldDB" id="A0AAN8NTI2"/>
<dbReference type="EMBL" id="JAVHJM010000002">
    <property type="protein sequence ID" value="KAK6517966.1"/>
    <property type="molecule type" value="Genomic_DNA"/>
</dbReference>
<dbReference type="GO" id="GO:0015031">
    <property type="term" value="P:protein transport"/>
    <property type="evidence" value="ECO:0007669"/>
    <property type="project" value="UniProtKB-KW"/>
</dbReference>
<keyword evidence="5" id="KW-0934">Plastid</keyword>
<evidence type="ECO:0000313" key="20">
    <source>
        <dbReference type="Proteomes" id="UP001307849"/>
    </source>
</evidence>
<dbReference type="PANTHER" id="PTHR10903:SF135">
    <property type="entry name" value="TRANSLOCASE OF CHLOROPLAST 120, CHLOROPLASTIC-RELATED"/>
    <property type="match status" value="1"/>
</dbReference>
<dbReference type="GO" id="GO:0016020">
    <property type="term" value="C:membrane"/>
    <property type="evidence" value="ECO:0007669"/>
    <property type="project" value="UniProtKB-SubCell"/>
</dbReference>
<evidence type="ECO:0000256" key="4">
    <source>
        <dbReference type="ARBA" id="ARBA00022528"/>
    </source>
</evidence>
<feature type="domain" description="G" evidence="18">
    <location>
        <begin position="201"/>
        <end position="302"/>
    </location>
</feature>
<feature type="compositionally biased region" description="Low complexity" evidence="16">
    <location>
        <begin position="8"/>
        <end position="19"/>
    </location>
</feature>
<evidence type="ECO:0000256" key="3">
    <source>
        <dbReference type="ARBA" id="ARBA00022448"/>
    </source>
</evidence>
<dbReference type="GO" id="GO:0046872">
    <property type="term" value="F:metal ion binding"/>
    <property type="evidence" value="ECO:0007669"/>
    <property type="project" value="UniProtKB-KW"/>
</dbReference>
<accession>A0AAN8NTI2</accession>
<keyword evidence="12 17" id="KW-1133">Transmembrane helix</keyword>
<feature type="transmembrane region" description="Helical" evidence="17">
    <location>
        <begin position="545"/>
        <end position="567"/>
    </location>
</feature>
<comment type="subcellular location">
    <subcellularLocation>
        <location evidence="2">Membrane</location>
        <topology evidence="2">Single-pass membrane protein</topology>
    </subcellularLocation>
    <subcellularLocation>
        <location evidence="14">Plastid</location>
        <location evidence="14">Chloroplast outer membrane</location>
    </subcellularLocation>
</comment>
<keyword evidence="15" id="KW-0175">Coiled coil</keyword>
<feature type="coiled-coil region" evidence="15">
    <location>
        <begin position="418"/>
        <end position="531"/>
    </location>
</feature>
<feature type="transmembrane region" description="Helical" evidence="17">
    <location>
        <begin position="166"/>
        <end position="184"/>
    </location>
</feature>
<dbReference type="InterPro" id="IPR027417">
    <property type="entry name" value="P-loop_NTPase"/>
</dbReference>
<proteinExistence type="predicted"/>
<evidence type="ECO:0000256" key="10">
    <source>
        <dbReference type="ARBA" id="ARBA00022842"/>
    </source>
</evidence>
<organism evidence="19 20">
    <name type="scientific">Arthrobotrys conoides</name>
    <dbReference type="NCBI Taxonomy" id="74498"/>
    <lineage>
        <taxon>Eukaryota</taxon>
        <taxon>Fungi</taxon>
        <taxon>Dikarya</taxon>
        <taxon>Ascomycota</taxon>
        <taxon>Pezizomycotina</taxon>
        <taxon>Orbiliomycetes</taxon>
        <taxon>Orbiliales</taxon>
        <taxon>Orbiliaceae</taxon>
        <taxon>Arthrobotrys</taxon>
    </lineage>
</organism>
<feature type="compositionally biased region" description="Low complexity" evidence="16">
    <location>
        <begin position="103"/>
        <end position="112"/>
    </location>
</feature>
<dbReference type="GO" id="GO:0016787">
    <property type="term" value="F:hydrolase activity"/>
    <property type="evidence" value="ECO:0007669"/>
    <property type="project" value="UniProtKB-KW"/>
</dbReference>
<dbReference type="InterPro" id="IPR006073">
    <property type="entry name" value="GTP-bd"/>
</dbReference>
<evidence type="ECO:0000256" key="1">
    <source>
        <dbReference type="ARBA" id="ARBA00001946"/>
    </source>
</evidence>
<feature type="compositionally biased region" description="Polar residues" evidence="16">
    <location>
        <begin position="34"/>
        <end position="63"/>
    </location>
</feature>
<evidence type="ECO:0000256" key="7">
    <source>
        <dbReference type="ARBA" id="ARBA00022723"/>
    </source>
</evidence>
<evidence type="ECO:0000256" key="5">
    <source>
        <dbReference type="ARBA" id="ARBA00022640"/>
    </source>
</evidence>
<sequence length="572" mass="63525">MAYPYRKSTYTESSPPYTTHASQNKLEHEGEDPWSSTGSRAPTWSSQNESATRNSGTVENWSSDIIAEDQTRPKPAIRRKPVPSAGSTETESGGIRRRTETMSSSGSFSENSGVRPGEGRPESSSLRGSSASEVKQGRVGNLAESESVIETGLALISRQYWSPFKILVIAGLIVTFPGILSVMLSSGTGLEAGLTPASPIIAIMGETGAGKSSFIKALGGRDDSGSFPLVGHSLNSTTKKVEWYSAVAGSKGFYILDTPGFDDSYMSDFEILEGLTQELATIYSNSRPLTGIIYVHDVSKEKMGGTSHKSLRTFQKLIGERSMENVVLVTTHWRSFLRGDQVKREDELRKTFWASMIERGSKILRHDGSRKSAVRIVKEMLDRKPVVVKIVDQMVNQKMAFYQTDAGGVVQEGLKVLEGKLDSNVAALNDEITQLKKERREAESAVEDRMKKLEKQWKSSTQKERQAIEAQMKQIKTDGAEQAQKFNKQLTALVFEKQQQAYQINDLKKANEALRSQLNEQRQRELREEAERKGNDDKPSFLVDLFTTIFTVFFWVFVLLVLIGCCVGPDKK</sequence>
<keyword evidence="20" id="KW-1185">Reference proteome</keyword>
<reference evidence="19 20" key="1">
    <citation type="submission" date="2019-10" db="EMBL/GenBank/DDBJ databases">
        <authorList>
            <person name="Palmer J.M."/>
        </authorList>
    </citation>
    <scope>NUCLEOTIDE SEQUENCE [LARGE SCALE GENOMIC DNA]</scope>
    <source>
        <strain evidence="19 20">TWF506</strain>
    </source>
</reference>
<dbReference type="InterPro" id="IPR045058">
    <property type="entry name" value="GIMA/IAN/Toc"/>
</dbReference>
<feature type="region of interest" description="Disordered" evidence="16">
    <location>
        <begin position="1"/>
        <end position="140"/>
    </location>
</feature>
<evidence type="ECO:0000256" key="2">
    <source>
        <dbReference type="ARBA" id="ARBA00004167"/>
    </source>
</evidence>
<keyword evidence="13 17" id="KW-0472">Membrane</keyword>
<evidence type="ECO:0000256" key="8">
    <source>
        <dbReference type="ARBA" id="ARBA00022801"/>
    </source>
</evidence>
<keyword evidence="7" id="KW-0479">Metal-binding</keyword>
<evidence type="ECO:0000256" key="14">
    <source>
        <dbReference type="ARBA" id="ARBA00024013"/>
    </source>
</evidence>
<dbReference type="PANTHER" id="PTHR10903">
    <property type="entry name" value="GTPASE, IMAP FAMILY MEMBER-RELATED"/>
    <property type="match status" value="1"/>
</dbReference>
<keyword evidence="10" id="KW-0460">Magnesium</keyword>
<protein>
    <recommendedName>
        <fullName evidence="18">G domain-containing protein</fullName>
    </recommendedName>
</protein>
<dbReference type="SUPFAM" id="SSF52540">
    <property type="entry name" value="P-loop containing nucleoside triphosphate hydrolases"/>
    <property type="match status" value="1"/>
</dbReference>
<comment type="cofactor">
    <cofactor evidence="1">
        <name>Mg(2+)</name>
        <dbReference type="ChEBI" id="CHEBI:18420"/>
    </cofactor>
</comment>
<keyword evidence="11" id="KW-0653">Protein transport</keyword>
<gene>
    <name evidence="19" type="ORF">TWF506_005133</name>
</gene>
<dbReference type="GO" id="GO:0005525">
    <property type="term" value="F:GTP binding"/>
    <property type="evidence" value="ECO:0007669"/>
    <property type="project" value="InterPro"/>
</dbReference>
<evidence type="ECO:0000256" key="6">
    <source>
        <dbReference type="ARBA" id="ARBA00022692"/>
    </source>
</evidence>
<dbReference type="Proteomes" id="UP001307849">
    <property type="component" value="Unassembled WGS sequence"/>
</dbReference>
<evidence type="ECO:0000256" key="13">
    <source>
        <dbReference type="ARBA" id="ARBA00023136"/>
    </source>
</evidence>
<feature type="compositionally biased region" description="Low complexity" evidence="16">
    <location>
        <begin position="122"/>
        <end position="133"/>
    </location>
</feature>
<evidence type="ECO:0000256" key="9">
    <source>
        <dbReference type="ARBA" id="ARBA00022805"/>
    </source>
</evidence>
<evidence type="ECO:0000256" key="11">
    <source>
        <dbReference type="ARBA" id="ARBA00022927"/>
    </source>
</evidence>
<evidence type="ECO:0000259" key="18">
    <source>
        <dbReference type="Pfam" id="PF01926"/>
    </source>
</evidence>